<keyword evidence="13" id="KW-1185">Reference proteome</keyword>
<dbReference type="Gene3D" id="1.20.1070.10">
    <property type="entry name" value="Rhodopsin 7-helix transmembrane proteins"/>
    <property type="match status" value="1"/>
</dbReference>
<comment type="caution">
    <text evidence="12">The sequence shown here is derived from an EMBL/GenBank/DDBJ whole genome shotgun (WGS) entry which is preliminary data.</text>
</comment>
<evidence type="ECO:0000256" key="10">
    <source>
        <dbReference type="RuleBase" id="RU363047"/>
    </source>
</evidence>
<dbReference type="InterPro" id="IPR000276">
    <property type="entry name" value="GPCR_Rhodpsn"/>
</dbReference>
<gene>
    <name evidence="12" type="ORF">GDO54_000034</name>
</gene>
<dbReference type="FunFam" id="1.20.1070.10:FF:000006">
    <property type="entry name" value="Olfactory receptor"/>
    <property type="match status" value="1"/>
</dbReference>
<evidence type="ECO:0000256" key="8">
    <source>
        <dbReference type="ARBA" id="ARBA00023224"/>
    </source>
</evidence>
<dbReference type="Pfam" id="PF13853">
    <property type="entry name" value="7tm_4"/>
    <property type="match status" value="1"/>
</dbReference>
<comment type="similarity">
    <text evidence="9">Belongs to the G-protein coupled receptor 1 family.</text>
</comment>
<dbReference type="EMBL" id="DYDO01000001">
    <property type="protein sequence ID" value="DBA32226.1"/>
    <property type="molecule type" value="Genomic_DNA"/>
</dbReference>
<feature type="transmembrane region" description="Helical" evidence="10">
    <location>
        <begin position="184"/>
        <end position="205"/>
    </location>
</feature>
<dbReference type="SUPFAM" id="SSF81321">
    <property type="entry name" value="Family A G protein-coupled receptor-like"/>
    <property type="match status" value="1"/>
</dbReference>
<dbReference type="PROSITE" id="PS50262">
    <property type="entry name" value="G_PROTEIN_RECEP_F1_2"/>
    <property type="match status" value="1"/>
</dbReference>
<feature type="transmembrane region" description="Helical" evidence="10">
    <location>
        <begin position="144"/>
        <end position="163"/>
    </location>
</feature>
<keyword evidence="8 9" id="KW-0807">Transducer</keyword>
<feature type="transmembrane region" description="Helical" evidence="10">
    <location>
        <begin position="211"/>
        <end position="229"/>
    </location>
</feature>
<feature type="transmembrane region" description="Helical" evidence="10">
    <location>
        <begin position="241"/>
        <end position="261"/>
    </location>
</feature>
<evidence type="ECO:0000256" key="5">
    <source>
        <dbReference type="ARBA" id="ARBA00022725"/>
    </source>
</evidence>
<evidence type="ECO:0000259" key="11">
    <source>
        <dbReference type="PROSITE" id="PS50262"/>
    </source>
</evidence>
<dbReference type="PANTHER" id="PTHR26450">
    <property type="entry name" value="OLFACTORY RECEPTOR 56B1-RELATED"/>
    <property type="match status" value="1"/>
</dbReference>
<keyword evidence="6 10" id="KW-1133">Transmembrane helix</keyword>
<feature type="transmembrane region" description="Helical" evidence="10">
    <location>
        <begin position="304"/>
        <end position="327"/>
    </location>
</feature>
<keyword evidence="4 9" id="KW-0812">Transmembrane</keyword>
<dbReference type="InterPro" id="IPR017452">
    <property type="entry name" value="GPCR_Rhodpsn_7TM"/>
</dbReference>
<dbReference type="PRINTS" id="PR00245">
    <property type="entry name" value="OLFACTORYR"/>
</dbReference>
<name>A0AAV3B4F2_PYXAD</name>
<feature type="domain" description="G-protein coupled receptors family 1 profile" evidence="11">
    <location>
        <begin position="41"/>
        <end position="293"/>
    </location>
</feature>
<dbReference type="PROSITE" id="PS00237">
    <property type="entry name" value="G_PROTEIN_RECEP_F1_1"/>
    <property type="match status" value="1"/>
</dbReference>
<reference evidence="12" key="1">
    <citation type="thesis" date="2020" institute="ProQuest LLC" country="789 East Eisenhower Parkway, Ann Arbor, MI, USA">
        <title>Comparative Genomics and Chromosome Evolution.</title>
        <authorList>
            <person name="Mudd A.B."/>
        </authorList>
    </citation>
    <scope>NUCLEOTIDE SEQUENCE</scope>
    <source>
        <strain evidence="12">1538</strain>
        <tissue evidence="12">Blood</tissue>
    </source>
</reference>
<keyword evidence="7 10" id="KW-0472">Membrane</keyword>
<feature type="transmembrane region" description="Helical" evidence="10">
    <location>
        <begin position="60"/>
        <end position="78"/>
    </location>
</feature>
<evidence type="ECO:0000256" key="1">
    <source>
        <dbReference type="ARBA" id="ARBA00002936"/>
    </source>
</evidence>
<dbReference type="GO" id="GO:0004930">
    <property type="term" value="F:G protein-coupled receptor activity"/>
    <property type="evidence" value="ECO:0007669"/>
    <property type="project" value="UniProtKB-KW"/>
</dbReference>
<dbReference type="PRINTS" id="PR00237">
    <property type="entry name" value="GPCRRHODOPSN"/>
</dbReference>
<dbReference type="GO" id="GO:0004984">
    <property type="term" value="F:olfactory receptor activity"/>
    <property type="evidence" value="ECO:0007669"/>
    <property type="project" value="InterPro"/>
</dbReference>
<keyword evidence="10" id="KW-1003">Cell membrane</keyword>
<sequence>MCNFTNFHPNIFFLMGIPGLEDSHLLISIPFSIMYILCLLANSILILVISANENLHQPMYIFLMILAVSDVLLSSTTIPKTLSLFWFNSQEISFNGCLTQVFFIHSNFGAESAILLSMAYDRYCAICHPLTYSMTLTGSFIKKAVWFALSRSLLMVTPFVFLLNRLPFQQSNKIEHTYCEHMSVATLATADITVNVAYGLIIAALATGLDITLIFISYILIIIAVLRLPCSEDRSKAFNTCVSHVCVIVLFYTPAFFSFIAHRVGHKSISLQVHILVANLYVLVPPMMNPIIYGIKLREIRQRAFATIIPIKYFIVCSSLSLGIRWANIV</sequence>
<dbReference type="Proteomes" id="UP001181693">
    <property type="component" value="Unassembled WGS sequence"/>
</dbReference>
<dbReference type="PANTHER" id="PTHR26450:SF32">
    <property type="entry name" value="OLFACTORY RECEPTOR 52B6"/>
    <property type="match status" value="1"/>
</dbReference>
<evidence type="ECO:0000256" key="2">
    <source>
        <dbReference type="ARBA" id="ARBA00004141"/>
    </source>
</evidence>
<accession>A0AAV3B4F2</accession>
<dbReference type="GO" id="GO:0005886">
    <property type="term" value="C:plasma membrane"/>
    <property type="evidence" value="ECO:0007669"/>
    <property type="project" value="UniProtKB-SubCell"/>
</dbReference>
<comment type="function">
    <text evidence="1">Odorant receptor.</text>
</comment>
<feature type="transmembrane region" description="Helical" evidence="10">
    <location>
        <begin position="273"/>
        <end position="292"/>
    </location>
</feature>
<dbReference type="AlphaFoldDB" id="A0AAV3B4F2"/>
<evidence type="ECO:0000256" key="9">
    <source>
        <dbReference type="RuleBase" id="RU000688"/>
    </source>
</evidence>
<evidence type="ECO:0000313" key="12">
    <source>
        <dbReference type="EMBL" id="DBA32226.1"/>
    </source>
</evidence>
<comment type="subcellular location">
    <subcellularLocation>
        <location evidence="10">Cell membrane</location>
        <topology evidence="10">Multi-pass membrane protein</topology>
    </subcellularLocation>
    <subcellularLocation>
        <location evidence="2">Membrane</location>
        <topology evidence="2">Multi-pass membrane protein</topology>
    </subcellularLocation>
</comment>
<evidence type="ECO:0000256" key="6">
    <source>
        <dbReference type="ARBA" id="ARBA00022989"/>
    </source>
</evidence>
<dbReference type="InterPro" id="IPR050402">
    <property type="entry name" value="OR51/52/56-like"/>
</dbReference>
<keyword evidence="3 10" id="KW-0716">Sensory transduction</keyword>
<evidence type="ECO:0000256" key="7">
    <source>
        <dbReference type="ARBA" id="ARBA00023136"/>
    </source>
</evidence>
<protein>
    <recommendedName>
        <fullName evidence="10">Olfactory receptor</fullName>
    </recommendedName>
</protein>
<proteinExistence type="inferred from homology"/>
<feature type="transmembrane region" description="Helical" evidence="10">
    <location>
        <begin position="25"/>
        <end position="48"/>
    </location>
</feature>
<keyword evidence="5 10" id="KW-0552">Olfaction</keyword>
<organism evidence="12 13">
    <name type="scientific">Pyxicephalus adspersus</name>
    <name type="common">African bullfrog</name>
    <dbReference type="NCBI Taxonomy" id="30357"/>
    <lineage>
        <taxon>Eukaryota</taxon>
        <taxon>Metazoa</taxon>
        <taxon>Chordata</taxon>
        <taxon>Craniata</taxon>
        <taxon>Vertebrata</taxon>
        <taxon>Euteleostomi</taxon>
        <taxon>Amphibia</taxon>
        <taxon>Batrachia</taxon>
        <taxon>Anura</taxon>
        <taxon>Neobatrachia</taxon>
        <taxon>Ranoidea</taxon>
        <taxon>Pyxicephalidae</taxon>
        <taxon>Pyxicephalinae</taxon>
        <taxon>Pyxicephalus</taxon>
    </lineage>
</organism>
<keyword evidence="9" id="KW-0675">Receptor</keyword>
<keyword evidence="9" id="KW-0297">G-protein coupled receptor</keyword>
<dbReference type="InterPro" id="IPR000725">
    <property type="entry name" value="Olfact_rcpt"/>
</dbReference>
<evidence type="ECO:0000256" key="3">
    <source>
        <dbReference type="ARBA" id="ARBA00022606"/>
    </source>
</evidence>
<evidence type="ECO:0000313" key="13">
    <source>
        <dbReference type="Proteomes" id="UP001181693"/>
    </source>
</evidence>
<evidence type="ECO:0000256" key="4">
    <source>
        <dbReference type="ARBA" id="ARBA00022692"/>
    </source>
</evidence>